<evidence type="ECO:0000313" key="6">
    <source>
        <dbReference type="Proteomes" id="UP000285301"/>
    </source>
</evidence>
<accession>A0A3S3SHZ8</accession>
<gene>
    <name evidence="5" type="ORF">B4U79_17258</name>
    <name evidence="4" type="ORF">B4U79_17299</name>
    <name evidence="3" type="ORF">B4U79_17302</name>
    <name evidence="2" type="ORF">B4U79_17304</name>
</gene>
<organism evidence="3 6">
    <name type="scientific">Dinothrombium tinctorium</name>
    <dbReference type="NCBI Taxonomy" id="1965070"/>
    <lineage>
        <taxon>Eukaryota</taxon>
        <taxon>Metazoa</taxon>
        <taxon>Ecdysozoa</taxon>
        <taxon>Arthropoda</taxon>
        <taxon>Chelicerata</taxon>
        <taxon>Arachnida</taxon>
        <taxon>Acari</taxon>
        <taxon>Acariformes</taxon>
        <taxon>Trombidiformes</taxon>
        <taxon>Prostigmata</taxon>
        <taxon>Anystina</taxon>
        <taxon>Parasitengona</taxon>
        <taxon>Trombidioidea</taxon>
        <taxon>Trombidiidae</taxon>
        <taxon>Dinothrombium</taxon>
    </lineage>
</organism>
<protein>
    <submittedName>
        <fullName evidence="3">Reticulon-4-interacting protein 1-like protein</fullName>
    </submittedName>
</protein>
<name>A0A3S3SHZ8_9ACAR</name>
<dbReference type="PANTHER" id="PTHR11695:SF294">
    <property type="entry name" value="RETICULON-4-INTERACTING PROTEIN 1, MITOCHONDRIAL"/>
    <property type="match status" value="1"/>
</dbReference>
<reference evidence="3" key="2">
    <citation type="submission" date="2018-11" db="EMBL/GenBank/DDBJ databases">
        <title>Trombidioid mite genomics.</title>
        <authorList>
            <person name="Dong X."/>
        </authorList>
    </citation>
    <scope>NUCLEOTIDE SEQUENCE</scope>
    <source>
        <strain evidence="3">UoL-WK</strain>
    </source>
</reference>
<dbReference type="InterPro" id="IPR050700">
    <property type="entry name" value="YIM1/Zinc_Alcohol_DH_Fams"/>
</dbReference>
<comment type="caution">
    <text evidence="3">The sequence shown here is derived from an EMBL/GenBank/DDBJ whole genome shotgun (WGS) entry which is preliminary data.</text>
</comment>
<dbReference type="STRING" id="1965070.A0A3S3SHZ8"/>
<feature type="domain" description="Alcohol dehydrogenase-like N-terminal" evidence="1">
    <location>
        <begin position="65"/>
        <end position="141"/>
    </location>
</feature>
<dbReference type="Pfam" id="PF08240">
    <property type="entry name" value="ADH_N"/>
    <property type="match status" value="1"/>
</dbReference>
<dbReference type="InterPro" id="IPR013154">
    <property type="entry name" value="ADH-like_N"/>
</dbReference>
<dbReference type="OrthoDB" id="48317at2759"/>
<dbReference type="EMBL" id="NCKU01000762">
    <property type="protein sequence ID" value="RWS14279.1"/>
    <property type="molecule type" value="Genomic_DNA"/>
</dbReference>
<dbReference type="Gene3D" id="3.90.180.10">
    <property type="entry name" value="Medium-chain alcohol dehydrogenases, catalytic domain"/>
    <property type="match status" value="1"/>
</dbReference>
<dbReference type="PANTHER" id="PTHR11695">
    <property type="entry name" value="ALCOHOL DEHYDROGENASE RELATED"/>
    <property type="match status" value="1"/>
</dbReference>
<evidence type="ECO:0000313" key="5">
    <source>
        <dbReference type="EMBL" id="RWS14935.1"/>
    </source>
</evidence>
<dbReference type="Proteomes" id="UP000285301">
    <property type="component" value="Unassembled WGS sequence"/>
</dbReference>
<keyword evidence="6" id="KW-1185">Reference proteome</keyword>
<dbReference type="EMBL" id="NCKU01000745">
    <property type="protein sequence ID" value="RWS14362.1"/>
    <property type="molecule type" value="Genomic_DNA"/>
</dbReference>
<dbReference type="AlphaFoldDB" id="A0A3S3SHZ8"/>
<dbReference type="InterPro" id="IPR011032">
    <property type="entry name" value="GroES-like_sf"/>
</dbReference>
<dbReference type="EMBL" id="NCKU01000751">
    <property type="protein sequence ID" value="RWS14337.1"/>
    <property type="molecule type" value="Genomic_DNA"/>
</dbReference>
<evidence type="ECO:0000313" key="3">
    <source>
        <dbReference type="EMBL" id="RWS14337.1"/>
    </source>
</evidence>
<proteinExistence type="predicted"/>
<evidence type="ECO:0000313" key="2">
    <source>
        <dbReference type="EMBL" id="RWS14279.1"/>
    </source>
</evidence>
<sequence>MKILNRSLFFAKRGTLVSSTKLPIFAIRKRLLSAVNAWQISAFDDSIEKILFYNENLDMPIIDEPNHVLVKVAAASVNPLDVAMCKGYGHTLLQCMNAVSEFRFERLTYDHFPKTLGRDFSGVVIGKGESVKRYKIGDCVWGVISPHQQGTHSNYIKVSQCNVRIIEGSVSINRHCF</sequence>
<dbReference type="SUPFAM" id="SSF50129">
    <property type="entry name" value="GroES-like"/>
    <property type="match status" value="1"/>
</dbReference>
<evidence type="ECO:0000259" key="1">
    <source>
        <dbReference type="Pfam" id="PF08240"/>
    </source>
</evidence>
<dbReference type="EMBL" id="NCKU01000586">
    <property type="protein sequence ID" value="RWS14935.1"/>
    <property type="molecule type" value="Genomic_DNA"/>
</dbReference>
<reference evidence="3 6" key="1">
    <citation type="journal article" date="2018" name="Gigascience">
        <title>Genomes of trombidid mites reveal novel predicted allergens and laterally-transferred genes associated with secondary metabolism.</title>
        <authorList>
            <person name="Dong X."/>
            <person name="Chaisiri K."/>
            <person name="Xia D."/>
            <person name="Armstrong S.D."/>
            <person name="Fang Y."/>
            <person name="Donnelly M.J."/>
            <person name="Kadowaki T."/>
            <person name="McGarry J.W."/>
            <person name="Darby A.C."/>
            <person name="Makepeace B.L."/>
        </authorList>
    </citation>
    <scope>NUCLEOTIDE SEQUENCE [LARGE SCALE GENOMIC DNA]</scope>
    <source>
        <strain evidence="3">UoL-WK</strain>
    </source>
</reference>
<dbReference type="GO" id="GO:0005739">
    <property type="term" value="C:mitochondrion"/>
    <property type="evidence" value="ECO:0007669"/>
    <property type="project" value="TreeGrafter"/>
</dbReference>
<evidence type="ECO:0000313" key="4">
    <source>
        <dbReference type="EMBL" id="RWS14362.1"/>
    </source>
</evidence>